<dbReference type="Gene3D" id="1.10.8.60">
    <property type="match status" value="1"/>
</dbReference>
<dbReference type="GO" id="GO:0006261">
    <property type="term" value="P:DNA-templated DNA replication"/>
    <property type="evidence" value="ECO:0007669"/>
    <property type="project" value="TreeGrafter"/>
</dbReference>
<dbReference type="RefSeq" id="WP_016185578.1">
    <property type="nucleotide sequence ID" value="NZ_ASWO01000005.1"/>
</dbReference>
<evidence type="ECO:0000313" key="11">
    <source>
        <dbReference type="EMBL" id="EOT83827.1"/>
    </source>
</evidence>
<dbReference type="InterPro" id="IPR005790">
    <property type="entry name" value="DNA_polIII_delta"/>
</dbReference>
<dbReference type="GO" id="GO:0003677">
    <property type="term" value="F:DNA binding"/>
    <property type="evidence" value="ECO:0007669"/>
    <property type="project" value="InterPro"/>
</dbReference>
<dbReference type="NCBIfam" id="TIGR01128">
    <property type="entry name" value="holA"/>
    <property type="match status" value="1"/>
</dbReference>
<dbReference type="OrthoDB" id="9775929at2"/>
<dbReference type="Gene3D" id="1.20.272.10">
    <property type="match status" value="1"/>
</dbReference>
<comment type="similarity">
    <text evidence="7">Belongs to the DNA polymerase HolA subunit family.</text>
</comment>
<evidence type="ECO:0000256" key="8">
    <source>
        <dbReference type="ARBA" id="ARBA00049244"/>
    </source>
</evidence>
<keyword evidence="4" id="KW-0548">Nucleotidyltransferase</keyword>
<dbReference type="InterPro" id="IPR010372">
    <property type="entry name" value="DNA_pol3_delta_N"/>
</dbReference>
<comment type="catalytic activity">
    <reaction evidence="8">
        <text>DNA(n) + a 2'-deoxyribonucleoside 5'-triphosphate = DNA(n+1) + diphosphate</text>
        <dbReference type="Rhea" id="RHEA:22508"/>
        <dbReference type="Rhea" id="RHEA-COMP:17339"/>
        <dbReference type="Rhea" id="RHEA-COMP:17340"/>
        <dbReference type="ChEBI" id="CHEBI:33019"/>
        <dbReference type="ChEBI" id="CHEBI:61560"/>
        <dbReference type="ChEBI" id="CHEBI:173112"/>
        <dbReference type="EC" id="2.7.7.7"/>
    </reaction>
</comment>
<evidence type="ECO:0000256" key="1">
    <source>
        <dbReference type="ARBA" id="ARBA00012417"/>
    </source>
</evidence>
<evidence type="ECO:0000313" key="12">
    <source>
        <dbReference type="Proteomes" id="UP000015961"/>
    </source>
</evidence>
<evidence type="ECO:0000256" key="5">
    <source>
        <dbReference type="ARBA" id="ARBA00022705"/>
    </source>
</evidence>
<dbReference type="Proteomes" id="UP000015961">
    <property type="component" value="Unassembled WGS sequence"/>
</dbReference>
<comment type="caution">
    <text evidence="11">The sequence shown here is derived from an EMBL/GenBank/DDBJ whole genome shotgun (WGS) entry which is preliminary data.</text>
</comment>
<gene>
    <name evidence="11" type="ORF">I573_01552</name>
</gene>
<evidence type="ECO:0000256" key="3">
    <source>
        <dbReference type="ARBA" id="ARBA00022679"/>
    </source>
</evidence>
<evidence type="ECO:0000259" key="10">
    <source>
        <dbReference type="Pfam" id="PF21694"/>
    </source>
</evidence>
<dbReference type="STRING" id="1140003.OMY_01126"/>
<dbReference type="Pfam" id="PF21694">
    <property type="entry name" value="DNA_pol3_delta_C"/>
    <property type="match status" value="1"/>
</dbReference>
<evidence type="ECO:0000256" key="7">
    <source>
        <dbReference type="ARBA" id="ARBA00034754"/>
    </source>
</evidence>
<proteinExistence type="inferred from homology"/>
<dbReference type="PATRIC" id="fig|1140003.3.peg.1084"/>
<dbReference type="PANTHER" id="PTHR34388:SF1">
    <property type="entry name" value="DNA POLYMERASE III SUBUNIT DELTA"/>
    <property type="match status" value="1"/>
</dbReference>
<dbReference type="EC" id="2.7.7.7" evidence="1"/>
<keyword evidence="12" id="KW-1185">Reference proteome</keyword>
<keyword evidence="5" id="KW-0235">DNA replication</keyword>
<dbReference type="InterPro" id="IPR008921">
    <property type="entry name" value="DNA_pol3_clamp-load_cplx_C"/>
</dbReference>
<dbReference type="SUPFAM" id="SSF48019">
    <property type="entry name" value="post-AAA+ oligomerization domain-like"/>
    <property type="match status" value="1"/>
</dbReference>
<feature type="domain" description="DNA polymerase III delta N-terminal" evidence="9">
    <location>
        <begin position="19"/>
        <end position="143"/>
    </location>
</feature>
<organism evidence="11 12">
    <name type="scientific">Enterococcus sulfureus ATCC 49903</name>
    <dbReference type="NCBI Taxonomy" id="1140003"/>
    <lineage>
        <taxon>Bacteria</taxon>
        <taxon>Bacillati</taxon>
        <taxon>Bacillota</taxon>
        <taxon>Bacilli</taxon>
        <taxon>Lactobacillales</taxon>
        <taxon>Enterococcaceae</taxon>
        <taxon>Enterococcus</taxon>
    </lineage>
</organism>
<dbReference type="eggNOG" id="COG1466">
    <property type="taxonomic scope" value="Bacteria"/>
</dbReference>
<keyword evidence="3" id="KW-0808">Transferase</keyword>
<evidence type="ECO:0000259" key="9">
    <source>
        <dbReference type="Pfam" id="PF06144"/>
    </source>
</evidence>
<dbReference type="PANTHER" id="PTHR34388">
    <property type="entry name" value="DNA POLYMERASE III SUBUNIT DELTA"/>
    <property type="match status" value="1"/>
</dbReference>
<evidence type="ECO:0000256" key="6">
    <source>
        <dbReference type="ARBA" id="ARBA00022932"/>
    </source>
</evidence>
<evidence type="ECO:0000256" key="4">
    <source>
        <dbReference type="ARBA" id="ARBA00022695"/>
    </source>
</evidence>
<reference evidence="11 12" key="1">
    <citation type="submission" date="2013-03" db="EMBL/GenBank/DDBJ databases">
        <title>The Genome Sequence of Enterococcus sulfureus ATCC_49903 (PacBio/Illumina hybrid assembly).</title>
        <authorList>
            <consortium name="The Broad Institute Genomics Platform"/>
            <consortium name="The Broad Institute Genome Sequencing Center for Infectious Disease"/>
            <person name="Earl A."/>
            <person name="Russ C."/>
            <person name="Gilmore M."/>
            <person name="Surin D."/>
            <person name="Walker B."/>
            <person name="Young S."/>
            <person name="Zeng Q."/>
            <person name="Gargeya S."/>
            <person name="Fitzgerald M."/>
            <person name="Haas B."/>
            <person name="Abouelleil A."/>
            <person name="Allen A.W."/>
            <person name="Alvarado L."/>
            <person name="Arachchi H.M."/>
            <person name="Berlin A.M."/>
            <person name="Chapman S.B."/>
            <person name="Gainer-Dewar J."/>
            <person name="Goldberg J."/>
            <person name="Griggs A."/>
            <person name="Gujja S."/>
            <person name="Hansen M."/>
            <person name="Howarth C."/>
            <person name="Imamovic A."/>
            <person name="Ireland A."/>
            <person name="Larimer J."/>
            <person name="McCowan C."/>
            <person name="Murphy C."/>
            <person name="Pearson M."/>
            <person name="Poon T.W."/>
            <person name="Priest M."/>
            <person name="Roberts A."/>
            <person name="Saif S."/>
            <person name="Shea T."/>
            <person name="Sisk P."/>
            <person name="Sykes S."/>
            <person name="Wortman J."/>
            <person name="Nusbaum C."/>
            <person name="Birren B."/>
        </authorList>
    </citation>
    <scope>NUCLEOTIDE SEQUENCE [LARGE SCALE GENOMIC DNA]</scope>
    <source>
        <strain evidence="11 12">ATCC 49903</strain>
    </source>
</reference>
<dbReference type="Pfam" id="PF06144">
    <property type="entry name" value="DNA_pol3_delta"/>
    <property type="match status" value="1"/>
</dbReference>
<dbReference type="EMBL" id="ASWO01000005">
    <property type="protein sequence ID" value="EOT83827.1"/>
    <property type="molecule type" value="Genomic_DNA"/>
</dbReference>
<dbReference type="InterPro" id="IPR048466">
    <property type="entry name" value="DNA_pol3_delta-like_C"/>
</dbReference>
<dbReference type="GO" id="GO:0009360">
    <property type="term" value="C:DNA polymerase III complex"/>
    <property type="evidence" value="ECO:0007669"/>
    <property type="project" value="InterPro"/>
</dbReference>
<name>S0NQR6_9ENTE</name>
<keyword evidence="6" id="KW-0239">DNA-directed DNA polymerase</keyword>
<evidence type="ECO:0000256" key="2">
    <source>
        <dbReference type="ARBA" id="ARBA00017703"/>
    </source>
</evidence>
<dbReference type="InterPro" id="IPR027417">
    <property type="entry name" value="P-loop_NTPase"/>
</dbReference>
<feature type="domain" description="DNA polymerase III delta subunit-like C-terminal" evidence="10">
    <location>
        <begin position="216"/>
        <end position="335"/>
    </location>
</feature>
<dbReference type="SUPFAM" id="SSF52540">
    <property type="entry name" value="P-loop containing nucleoside triphosphate hydrolases"/>
    <property type="match status" value="1"/>
</dbReference>
<sequence length="341" mass="39430">MTIKQLVATIEQEPLASCYLVEGNEEYFQQFVRQAFFNRLKMDENHLNFSHIDMDTQTIDALLDEAETLPFFGDERLIFIEQPYFLTSEKRTGAPEQNLDRLLAYLKDPVPSSILVFFANYEKLDERKKITKALRKSSVILDVKPPSDQEVKKIVQAKVNEAKVDIEPAALAYLLEATELNLTKIMRELEKLVVYANQTKQIDYQAVTQLIPKTLENNVFELTQGILQGETEQAIRQYRELVVQGEETIKINAILIGQVRLYLQVALLMKKGMQQGAIAQQVKAHPYRVKLAMQQVKKYTTRELMALYDELVENDYQMKTGQMAKEYLFELFILKTTRKSA</sequence>
<dbReference type="GO" id="GO:0003887">
    <property type="term" value="F:DNA-directed DNA polymerase activity"/>
    <property type="evidence" value="ECO:0007669"/>
    <property type="project" value="UniProtKB-KW"/>
</dbReference>
<dbReference type="Gene3D" id="3.40.50.300">
    <property type="entry name" value="P-loop containing nucleotide triphosphate hydrolases"/>
    <property type="match status" value="1"/>
</dbReference>
<protein>
    <recommendedName>
        <fullName evidence="2">DNA polymerase III subunit delta</fullName>
        <ecNumber evidence="1">2.7.7.7</ecNumber>
    </recommendedName>
</protein>
<dbReference type="AlphaFoldDB" id="S0NQR6"/>
<accession>S0NQR6</accession>